<dbReference type="InterPro" id="IPR050904">
    <property type="entry name" value="Adhesion/Biosynth-related"/>
</dbReference>
<dbReference type="EMBL" id="JALBGC010000004">
    <property type="protein sequence ID" value="MCI1189188.1"/>
    <property type="molecule type" value="Genomic_DNA"/>
</dbReference>
<evidence type="ECO:0000313" key="3">
    <source>
        <dbReference type="EMBL" id="MCI1189188.1"/>
    </source>
</evidence>
<sequence length="326" mass="33625">MKIITPLKTGVLLLGLALAGGGCAKNKDVDPSITNIAVTNPDFQLLEDAAIRGGVAITLGNKNPNDPQGNYTVFAPNNAAFNRLGVREAVDLTALQPDFLTKTLLYHVYSGSLAGSALAAGSTSASLLGPTRRIITRADGSKYVNGSKILGTDVKAANGLVHPIDKVMIATGGNVVESAVALQSAKVFTQPELTLLVAAVVKCNLAGLLSQPGPYTVFAPTDQAFRDAGYPTVDYINNLTPAQVTALTGVLANHVLAGNLGNKFSPELPDGTSVTTFGGGSLQLGTFSNGVLTIKSRGISTPANLAIPDVQCTNGVVHVIDRVLRP</sequence>
<dbReference type="Proteomes" id="UP001139193">
    <property type="component" value="Unassembled WGS sequence"/>
</dbReference>
<gene>
    <name evidence="3" type="ORF">MON38_17325</name>
</gene>
<dbReference type="PANTHER" id="PTHR10900">
    <property type="entry name" value="PERIOSTIN-RELATED"/>
    <property type="match status" value="1"/>
</dbReference>
<dbReference type="AlphaFoldDB" id="A0A9X2AHR7"/>
<evidence type="ECO:0000313" key="4">
    <source>
        <dbReference type="Proteomes" id="UP001139193"/>
    </source>
</evidence>
<feature type="signal peptide" evidence="1">
    <location>
        <begin position="1"/>
        <end position="24"/>
    </location>
</feature>
<dbReference type="RefSeq" id="WP_241937407.1">
    <property type="nucleotide sequence ID" value="NZ_JALBGC010000004.1"/>
</dbReference>
<feature type="domain" description="FAS1" evidence="2">
    <location>
        <begin position="30"/>
        <end position="168"/>
    </location>
</feature>
<dbReference type="SUPFAM" id="SSF82153">
    <property type="entry name" value="FAS1 domain"/>
    <property type="match status" value="2"/>
</dbReference>
<reference evidence="3" key="1">
    <citation type="submission" date="2022-03" db="EMBL/GenBank/DDBJ databases">
        <title>Bacterial whole genome sequence for Hymenobacter sp. DH14.</title>
        <authorList>
            <person name="Le V."/>
        </authorList>
    </citation>
    <scope>NUCLEOTIDE SEQUENCE</scope>
    <source>
        <strain evidence="3">DH14</strain>
    </source>
</reference>
<accession>A0A9X2AHR7</accession>
<evidence type="ECO:0000256" key="1">
    <source>
        <dbReference type="SAM" id="SignalP"/>
    </source>
</evidence>
<dbReference type="GO" id="GO:0005615">
    <property type="term" value="C:extracellular space"/>
    <property type="evidence" value="ECO:0007669"/>
    <property type="project" value="TreeGrafter"/>
</dbReference>
<dbReference type="InterPro" id="IPR000782">
    <property type="entry name" value="FAS1_domain"/>
</dbReference>
<comment type="caution">
    <text evidence="3">The sequence shown here is derived from an EMBL/GenBank/DDBJ whole genome shotgun (WGS) entry which is preliminary data.</text>
</comment>
<organism evidence="3 4">
    <name type="scientific">Hymenobacter cyanobacteriorum</name>
    <dbReference type="NCBI Taxonomy" id="2926463"/>
    <lineage>
        <taxon>Bacteria</taxon>
        <taxon>Pseudomonadati</taxon>
        <taxon>Bacteroidota</taxon>
        <taxon>Cytophagia</taxon>
        <taxon>Cytophagales</taxon>
        <taxon>Hymenobacteraceae</taxon>
        <taxon>Hymenobacter</taxon>
    </lineage>
</organism>
<dbReference type="SMART" id="SM00554">
    <property type="entry name" value="FAS1"/>
    <property type="match status" value="2"/>
</dbReference>
<dbReference type="Pfam" id="PF02469">
    <property type="entry name" value="Fasciclin"/>
    <property type="match status" value="2"/>
</dbReference>
<feature type="domain" description="FAS1" evidence="2">
    <location>
        <begin position="180"/>
        <end position="324"/>
    </location>
</feature>
<dbReference type="PANTHER" id="PTHR10900:SF77">
    <property type="entry name" value="FI19380P1"/>
    <property type="match status" value="1"/>
</dbReference>
<evidence type="ECO:0000259" key="2">
    <source>
        <dbReference type="PROSITE" id="PS50213"/>
    </source>
</evidence>
<dbReference type="InterPro" id="IPR036378">
    <property type="entry name" value="FAS1_dom_sf"/>
</dbReference>
<dbReference type="PROSITE" id="PS51257">
    <property type="entry name" value="PROKAR_LIPOPROTEIN"/>
    <property type="match status" value="1"/>
</dbReference>
<keyword evidence="4" id="KW-1185">Reference proteome</keyword>
<proteinExistence type="predicted"/>
<feature type="chain" id="PRO_5040855174" evidence="1">
    <location>
        <begin position="25"/>
        <end position="326"/>
    </location>
</feature>
<name>A0A9X2AHR7_9BACT</name>
<dbReference type="Gene3D" id="2.30.180.10">
    <property type="entry name" value="FAS1 domain"/>
    <property type="match status" value="2"/>
</dbReference>
<protein>
    <submittedName>
        <fullName evidence="3">Fasciclin domain-containing protein</fullName>
    </submittedName>
</protein>
<dbReference type="PROSITE" id="PS50213">
    <property type="entry name" value="FAS1"/>
    <property type="match status" value="2"/>
</dbReference>
<keyword evidence="1" id="KW-0732">Signal</keyword>